<name>A0AAE0LAQ7_9CHLO</name>
<dbReference type="AlphaFoldDB" id="A0AAE0LAQ7"/>
<proteinExistence type="predicted"/>
<accession>A0AAE0LAQ7</accession>
<evidence type="ECO:0000313" key="1">
    <source>
        <dbReference type="EMBL" id="KAK3277924.1"/>
    </source>
</evidence>
<organism evidence="1 2">
    <name type="scientific">Cymbomonas tetramitiformis</name>
    <dbReference type="NCBI Taxonomy" id="36881"/>
    <lineage>
        <taxon>Eukaryota</taxon>
        <taxon>Viridiplantae</taxon>
        <taxon>Chlorophyta</taxon>
        <taxon>Pyramimonadophyceae</taxon>
        <taxon>Pyramimonadales</taxon>
        <taxon>Pyramimonadaceae</taxon>
        <taxon>Cymbomonas</taxon>
    </lineage>
</organism>
<dbReference type="EMBL" id="LGRX02005759">
    <property type="protein sequence ID" value="KAK3277924.1"/>
    <property type="molecule type" value="Genomic_DNA"/>
</dbReference>
<gene>
    <name evidence="1" type="ORF">CYMTET_14102</name>
</gene>
<sequence>MLHVLRRDLWRWAMQDEEFELSMAASSRTKRTKCNEGPPLLAVAVLDTLDEMQFGLKVIVWVMERLVGDVARVEITTSHSSWRKRCPSLTVAFQKIFKESIFAKMTVR</sequence>
<evidence type="ECO:0000313" key="2">
    <source>
        <dbReference type="Proteomes" id="UP001190700"/>
    </source>
</evidence>
<keyword evidence="2" id="KW-1185">Reference proteome</keyword>
<dbReference type="Proteomes" id="UP001190700">
    <property type="component" value="Unassembled WGS sequence"/>
</dbReference>
<reference evidence="1 2" key="1">
    <citation type="journal article" date="2015" name="Genome Biol. Evol.">
        <title>Comparative Genomics of a Bacterivorous Green Alga Reveals Evolutionary Causalities and Consequences of Phago-Mixotrophic Mode of Nutrition.</title>
        <authorList>
            <person name="Burns J.A."/>
            <person name="Paasch A."/>
            <person name="Narechania A."/>
            <person name="Kim E."/>
        </authorList>
    </citation>
    <scope>NUCLEOTIDE SEQUENCE [LARGE SCALE GENOMIC DNA]</scope>
    <source>
        <strain evidence="1 2">PLY_AMNH</strain>
    </source>
</reference>
<comment type="caution">
    <text evidence="1">The sequence shown here is derived from an EMBL/GenBank/DDBJ whole genome shotgun (WGS) entry which is preliminary data.</text>
</comment>
<protein>
    <submittedName>
        <fullName evidence="1">Uncharacterized protein</fullName>
    </submittedName>
</protein>